<accession>A0A9Q5HTV3</accession>
<dbReference type="OrthoDB" id="9972196at2759"/>
<keyword evidence="3" id="KW-1185">Reference proteome</keyword>
<proteinExistence type="predicted"/>
<feature type="region of interest" description="Disordered" evidence="1">
    <location>
        <begin position="48"/>
        <end position="155"/>
    </location>
</feature>
<organism evidence="2 3">
    <name type="scientific">Sanghuangporus baumii</name>
    <name type="common">Phellinus baumii</name>
    <dbReference type="NCBI Taxonomy" id="108892"/>
    <lineage>
        <taxon>Eukaryota</taxon>
        <taxon>Fungi</taxon>
        <taxon>Dikarya</taxon>
        <taxon>Basidiomycota</taxon>
        <taxon>Agaricomycotina</taxon>
        <taxon>Agaricomycetes</taxon>
        <taxon>Hymenochaetales</taxon>
        <taxon>Hymenochaetaceae</taxon>
        <taxon>Sanghuangporus</taxon>
    </lineage>
</organism>
<dbReference type="AlphaFoldDB" id="A0A9Q5HTV3"/>
<feature type="compositionally biased region" description="Low complexity" evidence="1">
    <location>
        <begin position="112"/>
        <end position="133"/>
    </location>
</feature>
<dbReference type="EMBL" id="LNZH02000206">
    <property type="protein sequence ID" value="OCB85898.1"/>
    <property type="molecule type" value="Genomic_DNA"/>
</dbReference>
<feature type="compositionally biased region" description="Basic and acidic residues" evidence="1">
    <location>
        <begin position="54"/>
        <end position="65"/>
    </location>
</feature>
<evidence type="ECO:0000256" key="1">
    <source>
        <dbReference type="SAM" id="MobiDB-lite"/>
    </source>
</evidence>
<dbReference type="Proteomes" id="UP000757232">
    <property type="component" value="Unassembled WGS sequence"/>
</dbReference>
<comment type="caution">
    <text evidence="2">The sequence shown here is derived from an EMBL/GenBank/DDBJ whole genome shotgun (WGS) entry which is preliminary data.</text>
</comment>
<name>A0A9Q5HTV3_SANBA</name>
<evidence type="ECO:0000313" key="2">
    <source>
        <dbReference type="EMBL" id="OCB85898.1"/>
    </source>
</evidence>
<feature type="compositionally biased region" description="Basic residues" evidence="1">
    <location>
        <begin position="85"/>
        <end position="96"/>
    </location>
</feature>
<protein>
    <submittedName>
        <fullName evidence="2">Uncharacterized protein</fullName>
    </submittedName>
</protein>
<gene>
    <name evidence="2" type="ORF">A7U60_g7031</name>
</gene>
<evidence type="ECO:0000313" key="3">
    <source>
        <dbReference type="Proteomes" id="UP000757232"/>
    </source>
</evidence>
<reference evidence="2" key="1">
    <citation type="submission" date="2016-06" db="EMBL/GenBank/DDBJ databases">
        <title>Draft Genome sequence of the fungus Inonotus baumii.</title>
        <authorList>
            <person name="Zhu H."/>
            <person name="Lin W."/>
        </authorList>
    </citation>
    <scope>NUCLEOTIDE SEQUENCE</scope>
    <source>
        <strain evidence="2">821</strain>
    </source>
</reference>
<sequence length="246" mass="27391">MVIASLSRCTRRCMRSSVSRACLLRSGSRFKGPNGASLNVHLHYLHVGQEQEEEQKNSTDKEKNSGRRSPKGAPLLKGVFQGPGKKSRTWKKRVKRAASNSSRNTRPRGRGSKSFISSSIESSGDSSAEASGSEDGRETPARSSSPEIPTPVDLGYRGVRWDSRRRDSKMNGADLYVARITKNGCGNARPCWRCLEWCRWAGIKRIFHWNETTNQFDVVKVNNFSADGYETHADNRLFAGLVSPLI</sequence>